<feature type="compositionally biased region" description="Acidic residues" evidence="2">
    <location>
        <begin position="456"/>
        <end position="465"/>
    </location>
</feature>
<dbReference type="Proteomes" id="UP000278807">
    <property type="component" value="Unassembled WGS sequence"/>
</dbReference>
<sequence length="527" mass="58842">MPRTAPKHAYKIVKPIKKGFEITDPSGKGWIVGEAIGQGGFGCIYSASSKDDPKSKKYVLKIEPQENGPLFTESHFYTRFCKQKLLDDWKAQHRLAFLGIPRFISKGLFETQDGLSCRFLVMDRFRSSFEDCLNDKEFVPSDIPSIAIQAIDALEYIHSKDYVHADIKASNLLRMDDNKFYLADFGLITLYRIDGKHKPEKANPKLRDNGTLEFCSRDAHAGLPPSRRGDMEILLFNLIHWLYRAQPNADQGPCAGLPWNSLIGDPKVRANVPKPIRDRLADAKIEAMDPSKASILVNAVGLGQLSALESLVLAIGALGYESTPDYANYKRLLKSLQKNLATIPSLASKRSSILTEVNNGDTRSPRGCRAAAKTTNDSGRKTCNRGTPKSAVAEKKSRTQTDDGNWYLEALLSVSPNSQSGRKDIQTPSTQTTGPSIRRSERNRRLLFNFVFDSSSAEEDSDSEPEYIPPIKPSPSKKKKVATNRNDSNAGEQKIRKQTTSARATATQTSPNLLKQLEREERRRKFF</sequence>
<dbReference type="AlphaFoldDB" id="A0A158QGL3"/>
<dbReference type="InterPro" id="IPR017441">
    <property type="entry name" value="Protein_kinase_ATP_BS"/>
</dbReference>
<feature type="region of interest" description="Disordered" evidence="2">
    <location>
        <begin position="415"/>
        <end position="441"/>
    </location>
</feature>
<name>A0A158QGL3_RODNA</name>
<dbReference type="PROSITE" id="PS00107">
    <property type="entry name" value="PROTEIN_KINASE_ATP"/>
    <property type="match status" value="1"/>
</dbReference>
<dbReference type="PANTHER" id="PTHR11909">
    <property type="entry name" value="CASEIN KINASE-RELATED"/>
    <property type="match status" value="1"/>
</dbReference>
<dbReference type="GO" id="GO:0005524">
    <property type="term" value="F:ATP binding"/>
    <property type="evidence" value="ECO:0007669"/>
    <property type="project" value="UniProtKB-UniRule"/>
</dbReference>
<proteinExistence type="predicted"/>
<keyword evidence="5" id="KW-1185">Reference proteome</keyword>
<feature type="binding site" evidence="1">
    <location>
        <position position="61"/>
    </location>
    <ligand>
        <name>ATP</name>
        <dbReference type="ChEBI" id="CHEBI:30616"/>
    </ligand>
</feature>
<organism evidence="6">
    <name type="scientific">Rodentolepis nana</name>
    <name type="common">Dwarf tapeworm</name>
    <name type="synonym">Hymenolepis nana</name>
    <dbReference type="NCBI Taxonomy" id="102285"/>
    <lineage>
        <taxon>Eukaryota</taxon>
        <taxon>Metazoa</taxon>
        <taxon>Spiralia</taxon>
        <taxon>Lophotrochozoa</taxon>
        <taxon>Platyhelminthes</taxon>
        <taxon>Cestoda</taxon>
        <taxon>Eucestoda</taxon>
        <taxon>Cyclophyllidea</taxon>
        <taxon>Hymenolepididae</taxon>
        <taxon>Rodentolepis</taxon>
    </lineage>
</organism>
<dbReference type="Gene3D" id="1.10.510.10">
    <property type="entry name" value="Transferase(Phosphotransferase) domain 1"/>
    <property type="match status" value="1"/>
</dbReference>
<feature type="region of interest" description="Disordered" evidence="2">
    <location>
        <begin position="354"/>
        <end position="400"/>
    </location>
</feature>
<dbReference type="InterPro" id="IPR011009">
    <property type="entry name" value="Kinase-like_dom_sf"/>
</dbReference>
<evidence type="ECO:0000259" key="3">
    <source>
        <dbReference type="PROSITE" id="PS50011"/>
    </source>
</evidence>
<dbReference type="SUPFAM" id="SSF56112">
    <property type="entry name" value="Protein kinase-like (PK-like)"/>
    <property type="match status" value="1"/>
</dbReference>
<evidence type="ECO:0000256" key="1">
    <source>
        <dbReference type="PROSITE-ProRule" id="PRU10141"/>
    </source>
</evidence>
<protein>
    <submittedName>
        <fullName evidence="6">Protein kinase domain-containing protein</fullName>
    </submittedName>
</protein>
<keyword evidence="1" id="KW-0547">Nucleotide-binding</keyword>
<evidence type="ECO:0000313" key="5">
    <source>
        <dbReference type="Proteomes" id="UP000278807"/>
    </source>
</evidence>
<feature type="compositionally biased region" description="Low complexity" evidence="2">
    <location>
        <begin position="498"/>
        <end position="510"/>
    </location>
</feature>
<dbReference type="InterPro" id="IPR000719">
    <property type="entry name" value="Prot_kinase_dom"/>
</dbReference>
<feature type="compositionally biased region" description="Basic and acidic residues" evidence="2">
    <location>
        <begin position="516"/>
        <end position="527"/>
    </location>
</feature>
<feature type="domain" description="Protein kinase" evidence="3">
    <location>
        <begin position="30"/>
        <end position="437"/>
    </location>
</feature>
<dbReference type="OrthoDB" id="2687620at2759"/>
<feature type="region of interest" description="Disordered" evidence="2">
    <location>
        <begin position="455"/>
        <end position="527"/>
    </location>
</feature>
<dbReference type="STRING" id="102285.A0A158QGL3"/>
<evidence type="ECO:0000313" key="4">
    <source>
        <dbReference type="EMBL" id="VDN96134.1"/>
    </source>
</evidence>
<gene>
    <name evidence="4" type="ORF">HNAJ_LOCUS275</name>
</gene>
<evidence type="ECO:0000313" key="6">
    <source>
        <dbReference type="WBParaSite" id="HNAJ_0000027401-mRNA-1"/>
    </source>
</evidence>
<dbReference type="PROSITE" id="PS50011">
    <property type="entry name" value="PROTEIN_KINASE_DOM"/>
    <property type="match status" value="1"/>
</dbReference>
<feature type="compositionally biased region" description="Polar residues" evidence="2">
    <location>
        <begin position="415"/>
        <end position="435"/>
    </location>
</feature>
<accession>A0A158QGL3</accession>
<reference evidence="4 5" key="2">
    <citation type="submission" date="2018-11" db="EMBL/GenBank/DDBJ databases">
        <authorList>
            <consortium name="Pathogen Informatics"/>
        </authorList>
    </citation>
    <scope>NUCLEOTIDE SEQUENCE [LARGE SCALE GENOMIC DNA]</scope>
</reference>
<dbReference type="WBParaSite" id="HNAJ_0000027401-mRNA-1">
    <property type="protein sequence ID" value="HNAJ_0000027401-mRNA-1"/>
    <property type="gene ID" value="HNAJ_0000027401"/>
</dbReference>
<dbReference type="GO" id="GO:0004672">
    <property type="term" value="F:protein kinase activity"/>
    <property type="evidence" value="ECO:0007669"/>
    <property type="project" value="InterPro"/>
</dbReference>
<dbReference type="Pfam" id="PF00069">
    <property type="entry name" value="Pkinase"/>
    <property type="match status" value="1"/>
</dbReference>
<keyword evidence="1" id="KW-0067">ATP-binding</keyword>
<reference evidence="6" key="1">
    <citation type="submission" date="2016-04" db="UniProtKB">
        <authorList>
            <consortium name="WormBaseParasite"/>
        </authorList>
    </citation>
    <scope>IDENTIFICATION</scope>
</reference>
<evidence type="ECO:0000256" key="2">
    <source>
        <dbReference type="SAM" id="MobiDB-lite"/>
    </source>
</evidence>
<dbReference type="EMBL" id="UZAE01000064">
    <property type="protein sequence ID" value="VDN96134.1"/>
    <property type="molecule type" value="Genomic_DNA"/>
</dbReference>
<dbReference type="SMART" id="SM00220">
    <property type="entry name" value="S_TKc"/>
    <property type="match status" value="1"/>
</dbReference>
<dbReference type="InterPro" id="IPR050235">
    <property type="entry name" value="CK1_Ser-Thr_kinase"/>
</dbReference>